<gene>
    <name evidence="4" type="ordered locus">Thivi_2037</name>
</gene>
<feature type="domain" description="PPM-type phosphatase" evidence="3">
    <location>
        <begin position="25"/>
        <end position="256"/>
    </location>
</feature>
<dbReference type="SMART" id="SM00331">
    <property type="entry name" value="PP2C_SIG"/>
    <property type="match status" value="1"/>
</dbReference>
<evidence type="ECO:0000256" key="1">
    <source>
        <dbReference type="SAM" id="MobiDB-lite"/>
    </source>
</evidence>
<dbReference type="AlphaFoldDB" id="I3YAH6"/>
<dbReference type="eggNOG" id="COG0631">
    <property type="taxonomic scope" value="Bacteria"/>
</dbReference>
<organism evidence="4 5">
    <name type="scientific">Thiocystis violascens (strain ATCC 17096 / DSM 198 / 6111)</name>
    <name type="common">Chromatium violascens</name>
    <dbReference type="NCBI Taxonomy" id="765911"/>
    <lineage>
        <taxon>Bacteria</taxon>
        <taxon>Pseudomonadati</taxon>
        <taxon>Pseudomonadota</taxon>
        <taxon>Gammaproteobacteria</taxon>
        <taxon>Chromatiales</taxon>
        <taxon>Chromatiaceae</taxon>
        <taxon>Thiocystis</taxon>
    </lineage>
</organism>
<proteinExistence type="predicted"/>
<keyword evidence="2" id="KW-1133">Transmembrane helix</keyword>
<evidence type="ECO:0000313" key="5">
    <source>
        <dbReference type="Proteomes" id="UP000006062"/>
    </source>
</evidence>
<name>I3YAH6_THIV6</name>
<dbReference type="HOGENOM" id="CLU_737469_0_0_6"/>
<reference evidence="4 5" key="1">
    <citation type="submission" date="2012-06" db="EMBL/GenBank/DDBJ databases">
        <title>Complete sequence of Thiocystis violascens DSM 198.</title>
        <authorList>
            <consortium name="US DOE Joint Genome Institute"/>
            <person name="Lucas S."/>
            <person name="Han J."/>
            <person name="Lapidus A."/>
            <person name="Cheng J.-F."/>
            <person name="Goodwin L."/>
            <person name="Pitluck S."/>
            <person name="Peters L."/>
            <person name="Ovchinnikova G."/>
            <person name="Teshima H."/>
            <person name="Detter J.C."/>
            <person name="Han C."/>
            <person name="Tapia R."/>
            <person name="Land M."/>
            <person name="Hauser L."/>
            <person name="Kyrpides N."/>
            <person name="Ivanova N."/>
            <person name="Pagani I."/>
            <person name="Vogl K."/>
            <person name="Liu Z."/>
            <person name="Frigaard N.-U."/>
            <person name="Bryant D."/>
            <person name="Woyke T."/>
        </authorList>
    </citation>
    <scope>NUCLEOTIDE SEQUENCE [LARGE SCALE GENOMIC DNA]</scope>
    <source>
        <strain evidence="5">ATCC 17096 / DSM 198 / 6111</strain>
    </source>
</reference>
<dbReference type="PROSITE" id="PS51746">
    <property type="entry name" value="PPM_2"/>
    <property type="match status" value="1"/>
</dbReference>
<dbReference type="SMART" id="SM00332">
    <property type="entry name" value="PP2Cc"/>
    <property type="match status" value="1"/>
</dbReference>
<keyword evidence="2" id="KW-0812">Transmembrane</keyword>
<dbReference type="EMBL" id="CP003154">
    <property type="protein sequence ID" value="AFL73994.1"/>
    <property type="molecule type" value="Genomic_DNA"/>
</dbReference>
<sequence>MSRLTLQPGNAQWIGTRPEQQDAFGFAGCSAQGANPPGGVLVVLADGMGGLREGRAASQLAVKTMLETYAAQPPATPVPEALALALRAANRAVYALAETTAGVGQVGTTLVAAAVRDAQLFWIGVGDSRLYRYRAADGSLTPCTEDHTLANELWPQVVAGTLDADDLASHPDRDALTSFLGLAEIPLVDASCRPLTLQPGDRLLLCSDGVDGVLSRDALKRPLAAAPQHAAETLIAALRERALTHQDNATVAVLACEASRETSSMASLTSRPSRGVRVAVLSAVLLLTLGAAAWFGLSGWWDRPPEDVPSSVTRPLPPPAEDQPGVPAPETT</sequence>
<dbReference type="OrthoDB" id="9801841at2"/>
<feature type="region of interest" description="Disordered" evidence="1">
    <location>
        <begin position="306"/>
        <end position="332"/>
    </location>
</feature>
<keyword evidence="2" id="KW-0472">Membrane</keyword>
<dbReference type="Gene3D" id="3.60.40.10">
    <property type="entry name" value="PPM-type phosphatase domain"/>
    <property type="match status" value="1"/>
</dbReference>
<evidence type="ECO:0000259" key="3">
    <source>
        <dbReference type="PROSITE" id="PS51746"/>
    </source>
</evidence>
<evidence type="ECO:0000256" key="2">
    <source>
        <dbReference type="SAM" id="Phobius"/>
    </source>
</evidence>
<dbReference type="CDD" id="cd00143">
    <property type="entry name" value="PP2Cc"/>
    <property type="match status" value="1"/>
</dbReference>
<dbReference type="InterPro" id="IPR036457">
    <property type="entry name" value="PPM-type-like_dom_sf"/>
</dbReference>
<dbReference type="Proteomes" id="UP000006062">
    <property type="component" value="Chromosome"/>
</dbReference>
<dbReference type="KEGG" id="tvi:Thivi_2037"/>
<feature type="transmembrane region" description="Helical" evidence="2">
    <location>
        <begin position="278"/>
        <end position="301"/>
    </location>
</feature>
<dbReference type="RefSeq" id="WP_014778450.1">
    <property type="nucleotide sequence ID" value="NC_018012.1"/>
</dbReference>
<accession>I3YAH6</accession>
<dbReference type="STRING" id="765911.Thivi_2037"/>
<dbReference type="SUPFAM" id="SSF81606">
    <property type="entry name" value="PP2C-like"/>
    <property type="match status" value="1"/>
</dbReference>
<keyword evidence="5" id="KW-1185">Reference proteome</keyword>
<protein>
    <submittedName>
        <fullName evidence="4">Serine/threonine protein phosphatase</fullName>
    </submittedName>
</protein>
<dbReference type="Pfam" id="PF13672">
    <property type="entry name" value="PP2C_2"/>
    <property type="match status" value="1"/>
</dbReference>
<dbReference type="InterPro" id="IPR001932">
    <property type="entry name" value="PPM-type_phosphatase-like_dom"/>
</dbReference>
<evidence type="ECO:0000313" key="4">
    <source>
        <dbReference type="EMBL" id="AFL73994.1"/>
    </source>
</evidence>